<evidence type="ECO:0000313" key="2">
    <source>
        <dbReference type="Proteomes" id="UP001164929"/>
    </source>
</evidence>
<proteinExistence type="predicted"/>
<comment type="caution">
    <text evidence="1">The sequence shown here is derived from an EMBL/GenBank/DDBJ whole genome shotgun (WGS) entry which is preliminary data.</text>
</comment>
<accession>A0AAD6Q5J3</accession>
<dbReference type="AlphaFoldDB" id="A0AAD6Q5J3"/>
<sequence length="56" mass="6324">MDERITLGCSRAFSQNMEDTYPAMEKHCPSHKPILQSTLHSMDSCSGRDHDEKPSS</sequence>
<dbReference type="EMBL" id="JAQIZT010000011">
    <property type="protein sequence ID" value="KAJ6979836.1"/>
    <property type="molecule type" value="Genomic_DNA"/>
</dbReference>
<protein>
    <submittedName>
        <fullName evidence="1">Uncharacterized protein</fullName>
    </submittedName>
</protein>
<gene>
    <name evidence="1" type="ORF">NC653_027849</name>
</gene>
<name>A0AAD6Q5J3_9ROSI</name>
<evidence type="ECO:0000313" key="1">
    <source>
        <dbReference type="EMBL" id="KAJ6979836.1"/>
    </source>
</evidence>
<keyword evidence="2" id="KW-1185">Reference proteome</keyword>
<organism evidence="1 2">
    <name type="scientific">Populus alba x Populus x berolinensis</name>
    <dbReference type="NCBI Taxonomy" id="444605"/>
    <lineage>
        <taxon>Eukaryota</taxon>
        <taxon>Viridiplantae</taxon>
        <taxon>Streptophyta</taxon>
        <taxon>Embryophyta</taxon>
        <taxon>Tracheophyta</taxon>
        <taxon>Spermatophyta</taxon>
        <taxon>Magnoliopsida</taxon>
        <taxon>eudicotyledons</taxon>
        <taxon>Gunneridae</taxon>
        <taxon>Pentapetalae</taxon>
        <taxon>rosids</taxon>
        <taxon>fabids</taxon>
        <taxon>Malpighiales</taxon>
        <taxon>Salicaceae</taxon>
        <taxon>Saliceae</taxon>
        <taxon>Populus</taxon>
    </lineage>
</organism>
<dbReference type="Proteomes" id="UP001164929">
    <property type="component" value="Chromosome 11"/>
</dbReference>
<reference evidence="1" key="1">
    <citation type="journal article" date="2023" name="Mol. Ecol. Resour.">
        <title>Chromosome-level genome assembly of a triploid poplar Populus alba 'Berolinensis'.</title>
        <authorList>
            <person name="Chen S."/>
            <person name="Yu Y."/>
            <person name="Wang X."/>
            <person name="Wang S."/>
            <person name="Zhang T."/>
            <person name="Zhou Y."/>
            <person name="He R."/>
            <person name="Meng N."/>
            <person name="Wang Y."/>
            <person name="Liu W."/>
            <person name="Liu Z."/>
            <person name="Liu J."/>
            <person name="Guo Q."/>
            <person name="Huang H."/>
            <person name="Sederoff R.R."/>
            <person name="Wang G."/>
            <person name="Qu G."/>
            <person name="Chen S."/>
        </authorList>
    </citation>
    <scope>NUCLEOTIDE SEQUENCE</scope>
    <source>
        <strain evidence="1">SC-2020</strain>
    </source>
</reference>